<feature type="transmembrane region" description="Helical" evidence="17">
    <location>
        <begin position="170"/>
        <end position="191"/>
    </location>
</feature>
<dbReference type="SMART" id="SM00382">
    <property type="entry name" value="AAA"/>
    <property type="match status" value="2"/>
</dbReference>
<dbReference type="PANTHER" id="PTHR24223">
    <property type="entry name" value="ATP-BINDING CASSETTE SUB-FAMILY C"/>
    <property type="match status" value="1"/>
</dbReference>
<feature type="compositionally biased region" description="Basic and acidic residues" evidence="16">
    <location>
        <begin position="296"/>
        <end position="310"/>
    </location>
</feature>
<keyword evidence="8 21" id="KW-0067">ATP-binding</keyword>
<feature type="domain" description="ABC transmembrane type-1" evidence="19">
    <location>
        <begin position="990"/>
        <end position="1272"/>
    </location>
</feature>
<evidence type="ECO:0000256" key="8">
    <source>
        <dbReference type="ARBA" id="ARBA00022840"/>
    </source>
</evidence>
<evidence type="ECO:0000313" key="20">
    <source>
        <dbReference type="Proteomes" id="UP001190640"/>
    </source>
</evidence>
<dbReference type="InterPro" id="IPR056227">
    <property type="entry name" value="TMD0_ABC"/>
</dbReference>
<feature type="transmembrane region" description="Helical" evidence="17">
    <location>
        <begin position="132"/>
        <end position="150"/>
    </location>
</feature>
<dbReference type="InterPro" id="IPR011527">
    <property type="entry name" value="ABC1_TM_dom"/>
</dbReference>
<evidence type="ECO:0000256" key="7">
    <source>
        <dbReference type="ARBA" id="ARBA00022741"/>
    </source>
</evidence>
<accession>A0AA97L1F8</accession>
<evidence type="ECO:0000256" key="4">
    <source>
        <dbReference type="ARBA" id="ARBA00022475"/>
    </source>
</evidence>
<dbReference type="FunFam" id="1.20.1560.10:FF:000007">
    <property type="entry name" value="ATP-binding cassette subfamily C member 1"/>
    <property type="match status" value="1"/>
</dbReference>
<evidence type="ECO:0000256" key="12">
    <source>
        <dbReference type="ARBA" id="ARBA00023136"/>
    </source>
</evidence>
<dbReference type="InterPro" id="IPR017871">
    <property type="entry name" value="ABC_transporter-like_CS"/>
</dbReference>
<dbReference type="CDD" id="cd18595">
    <property type="entry name" value="ABC_6TM_MRP1_2_3_6_D1_like"/>
    <property type="match status" value="1"/>
</dbReference>
<keyword evidence="5 17" id="KW-0812">Transmembrane</keyword>
<dbReference type="RefSeq" id="XP_054838696.1">
    <property type="nucleotide sequence ID" value="XM_054982721.1"/>
</dbReference>
<dbReference type="CDD" id="cd03250">
    <property type="entry name" value="ABCC_MRP_domain1"/>
    <property type="match status" value="1"/>
</dbReference>
<evidence type="ECO:0000256" key="9">
    <source>
        <dbReference type="ARBA" id="ARBA00022967"/>
    </source>
</evidence>
<dbReference type="Proteomes" id="UP001190640">
    <property type="component" value="Chromosome 6"/>
</dbReference>
<dbReference type="Pfam" id="PF24357">
    <property type="entry name" value="TMD0_ABC"/>
    <property type="match status" value="1"/>
</dbReference>
<keyword evidence="6" id="KW-0677">Repeat</keyword>
<keyword evidence="7" id="KW-0547">Nucleotide-binding</keyword>
<dbReference type="InterPro" id="IPR005292">
    <property type="entry name" value="MRP"/>
</dbReference>
<evidence type="ECO:0000256" key="17">
    <source>
        <dbReference type="SAM" id="Phobius"/>
    </source>
</evidence>
<dbReference type="PROSITE" id="PS50929">
    <property type="entry name" value="ABC_TM1F"/>
    <property type="match status" value="2"/>
</dbReference>
<protein>
    <submittedName>
        <fullName evidence="21">ATP-binding cassette sub-family C member 2 isoform X1</fullName>
    </submittedName>
</protein>
<dbReference type="PANTHER" id="PTHR24223:SF176">
    <property type="entry name" value="ATP-BINDING CASSETTE SUB-FAMILY C MEMBER 2"/>
    <property type="match status" value="1"/>
</dbReference>
<feature type="domain" description="ABC transmembrane type-1" evidence="19">
    <location>
        <begin position="336"/>
        <end position="616"/>
    </location>
</feature>
<dbReference type="InterPro" id="IPR050173">
    <property type="entry name" value="ABC_transporter_C-like"/>
</dbReference>
<dbReference type="InterPro" id="IPR027417">
    <property type="entry name" value="P-loop_NTPase"/>
</dbReference>
<dbReference type="FunFam" id="3.40.50.300:FF:000074">
    <property type="entry name" value="Multidrug resistance-associated protein 5 isoform 1"/>
    <property type="match status" value="1"/>
</dbReference>
<feature type="transmembrane region" description="Helical" evidence="17">
    <location>
        <begin position="1130"/>
        <end position="1151"/>
    </location>
</feature>
<name>A0AA97L1F8_EUBMA</name>
<dbReference type="CDD" id="cd18603">
    <property type="entry name" value="ABC_6TM_MRP1_2_3_6_D2_like"/>
    <property type="match status" value="1"/>
</dbReference>
<feature type="transmembrane region" description="Helical" evidence="17">
    <location>
        <begin position="101"/>
        <end position="120"/>
    </location>
</feature>
<dbReference type="GO" id="GO:0016324">
    <property type="term" value="C:apical plasma membrane"/>
    <property type="evidence" value="ECO:0007669"/>
    <property type="project" value="TreeGrafter"/>
</dbReference>
<dbReference type="FunFam" id="3.40.50.300:FF:000293">
    <property type="entry name" value="ATP binding cassette subfamily C member 1"/>
    <property type="match status" value="1"/>
</dbReference>
<feature type="transmembrane region" description="Helical" evidence="17">
    <location>
        <begin position="73"/>
        <end position="95"/>
    </location>
</feature>
<dbReference type="PROSITE" id="PS50893">
    <property type="entry name" value="ABC_TRANSPORTER_2"/>
    <property type="match status" value="2"/>
</dbReference>
<comment type="similarity">
    <text evidence="2">Belongs to the ABC transporter superfamily. ABCC family. Conjugate transporter (TC 3.A.1.208) subfamily.</text>
</comment>
<evidence type="ECO:0000256" key="3">
    <source>
        <dbReference type="ARBA" id="ARBA00022448"/>
    </source>
</evidence>
<feature type="transmembrane region" description="Helical" evidence="17">
    <location>
        <begin position="367"/>
        <end position="389"/>
    </location>
</feature>
<sequence length="1564" mass="174846">MAAALEQFCGSVFWNSSFLNRNDADLPLCFEQTVLVWVPLGFVWLFGPWQVLPMCRSRMKKSSVTHIYFIKQALTVLLLLIALTELIFTTVQGVGQQSTPAVQYTNPVLYLITWVLVLLIHDSRRFATCRDSWTLFFFFILSLLCGLFQLQTLIRQAVQGVLSDVPRFCLFLLSYGIQLLLMVISVVSDIAPEMKEAAKKNPEITASFLSFITFHWYNRMLLKGYKKPLEMDDLWDLNDADKANVVFGTFEKNMQTGIKKAQRELEIRHRKKRHRSPITDHRNGLSKAQSQDALVLEEKDQKQKGKGGKRDFRGDYTKHWLIIALMRTFAGNLMKAVALKLVHDLLVFVSPQLLKLMITFVSDQEAYIWHGYLYAVLLFVTALVQSICLQQYFQLCFKLGMSVRTSLMAAIYKKALTVSNATRKQFTVGETVNLMSADAQRFMDFTNFVHQLWSSPLQIALSIVFLWEELGPSMLAGIGVMVLLLPINAVLVTKARAIQMKNMTNKDERMKIMNEILSGIKILKLFAWEPSFEQRIGRIRTRELKGLLNFSYLQAISIFLFTCAPVLVSVATFAVYVMVDESHVLDAQKAFTSISLFNVLRFPLTMLPLVLSSLVQVNVSTERLEQYLGSDDLDTSAVWHDPNPGCAVYFSDSSFAWERNSDATIRDITLKIPHGCLVAIVGPVGSGKSSLLSAILGEMENIKGHINIQGSVAYVPQQAWIQNATLKDNILFGSPLDEVRYQEVLKACALLPDLQLLPGGDLTEIGEKGINLSGGQKQRVSLARAVYNNADVYLLDDPLSAVDSHVGRHIFDKVLGPDGLLQHKTRILVTHSLNFLAQVDDIVMLVAGAVSEQGSYSTLLANGGEFAQLLSTYGNQQENMPEEEAIVGIGEELELDGDPEPGAEEMPADVVTMTQKSEASIQQKNFTRSLSTSSNMSLVRASQRKLQRLKSMEEVKGQRLIEKEAVETGKVKFSVYLQYLQAVGWGFSTLVFIAYIGQYVASVGSSLWLSDWTDDALNLTETYSAAQRDMRVGVFGALGVGQAIFLLAGSFLAARGAVQASGTLHQELLSNILRAPMSFFDTTPTGRIVNRFAKDIFTVDETIPMSFRSWLSCFLGILSTLLLICLATPYFAIVILPLGILYYFVQQFYVATSRQLRRLDSVTRSPIYSHFGETVSGLSVIRAYRHQERFLLHNEKIVDFNQKCVYSSIVSNRWLAVRLELVGNLVVFFSALLAVFARGSSTSGIVGLSISSALNVTQTLNWLVRMTSELETNIVAVERVHEYTQVANEAPWVTAQRPPPNWPSKGEICIKDYRVRYRPELELVLDGINCDIKTTEKVGVVGRTGAGKSSLTNCLFRILEAAGGKILIDGLDIATLGLHDLRRNLTIIPQDPILFSGTLRMNLDPFDQYSDEEVWRALELAHLKSYVHDLPERLLHLVSEAGENLSVGQRQLLCLARALLRKSKILILDEATAAVDMETDHLIQETIRSEFASCTVLTIAHRLHTIMDSHRVMVLQAGKIVEFNSPEQLLQEDGIFADMAKDAGIVGIQNTVLYETKAARSRLG</sequence>
<evidence type="ECO:0000313" key="21">
    <source>
        <dbReference type="RefSeq" id="XP_054838696.1"/>
    </source>
</evidence>
<dbReference type="FunFam" id="1.20.1560.10:FF:000001">
    <property type="entry name" value="ATP-binding cassette subfamily C member 1"/>
    <property type="match status" value="1"/>
</dbReference>
<keyword evidence="12 17" id="KW-0472">Membrane</keyword>
<proteinExistence type="inferred from homology"/>
<dbReference type="GO" id="GO:0005524">
    <property type="term" value="F:ATP binding"/>
    <property type="evidence" value="ECO:0007669"/>
    <property type="project" value="UniProtKB-KW"/>
</dbReference>
<dbReference type="Gene3D" id="1.20.1560.10">
    <property type="entry name" value="ABC transporter type 1, transmembrane domain"/>
    <property type="match status" value="2"/>
</dbReference>
<evidence type="ECO:0000256" key="14">
    <source>
        <dbReference type="ARBA" id="ARBA00047523"/>
    </source>
</evidence>
<comment type="catalytic activity">
    <reaction evidence="15">
        <text>17beta-estradiol 17-O-(beta-D-glucuronate)(in) + ATP + H2O = 17beta-estradiol 17-O-(beta-D-glucuronate)(out) + ADP + phosphate + H(+)</text>
        <dbReference type="Rhea" id="RHEA:60128"/>
        <dbReference type="ChEBI" id="CHEBI:15377"/>
        <dbReference type="ChEBI" id="CHEBI:15378"/>
        <dbReference type="ChEBI" id="CHEBI:30616"/>
        <dbReference type="ChEBI" id="CHEBI:43474"/>
        <dbReference type="ChEBI" id="CHEBI:82961"/>
        <dbReference type="ChEBI" id="CHEBI:456216"/>
    </reaction>
    <physiologicalReaction direction="left-to-right" evidence="15">
        <dbReference type="Rhea" id="RHEA:60129"/>
    </physiologicalReaction>
</comment>
<feature type="transmembrane region" description="Helical" evidence="17">
    <location>
        <begin position="550"/>
        <end position="579"/>
    </location>
</feature>
<dbReference type="GO" id="GO:0006869">
    <property type="term" value="P:lipid transport"/>
    <property type="evidence" value="ECO:0007669"/>
    <property type="project" value="UniProtKB-KW"/>
</dbReference>
<evidence type="ECO:0000259" key="18">
    <source>
        <dbReference type="PROSITE" id="PS50893"/>
    </source>
</evidence>
<comment type="subcellular location">
    <subcellularLocation>
        <location evidence="1">Cell membrane</location>
        <topology evidence="1">Multi-pass membrane protein</topology>
    </subcellularLocation>
</comment>
<dbReference type="NCBIfam" id="TIGR00957">
    <property type="entry name" value="MRP_assoc_pro"/>
    <property type="match status" value="1"/>
</dbReference>
<dbReference type="SUPFAM" id="SSF90123">
    <property type="entry name" value="ABC transporter transmembrane region"/>
    <property type="match status" value="2"/>
</dbReference>
<keyword evidence="9" id="KW-1278">Translocase</keyword>
<feature type="transmembrane region" description="Helical" evidence="17">
    <location>
        <begin position="473"/>
        <end position="493"/>
    </location>
</feature>
<comment type="catalytic activity">
    <reaction evidence="14">
        <text>leukotriene C4(in) + ATP + H2O = leukotriene C4(out) + ADP + phosphate + H(+)</text>
        <dbReference type="Rhea" id="RHEA:38963"/>
        <dbReference type="ChEBI" id="CHEBI:15377"/>
        <dbReference type="ChEBI" id="CHEBI:15378"/>
        <dbReference type="ChEBI" id="CHEBI:30616"/>
        <dbReference type="ChEBI" id="CHEBI:43474"/>
        <dbReference type="ChEBI" id="CHEBI:57973"/>
        <dbReference type="ChEBI" id="CHEBI:456216"/>
    </reaction>
    <physiologicalReaction direction="left-to-right" evidence="14">
        <dbReference type="Rhea" id="RHEA:38964"/>
    </physiologicalReaction>
</comment>
<dbReference type="Pfam" id="PF00005">
    <property type="entry name" value="ABC_tran"/>
    <property type="match status" value="2"/>
</dbReference>
<dbReference type="CTD" id="1244"/>
<dbReference type="GO" id="GO:0016887">
    <property type="term" value="F:ATP hydrolysis activity"/>
    <property type="evidence" value="ECO:0007669"/>
    <property type="project" value="InterPro"/>
</dbReference>
<feature type="transmembrane region" description="Helical" evidence="17">
    <location>
        <begin position="1032"/>
        <end position="1054"/>
    </location>
</feature>
<dbReference type="SUPFAM" id="SSF52540">
    <property type="entry name" value="P-loop containing nucleoside triphosphate hydrolases"/>
    <property type="match status" value="2"/>
</dbReference>
<evidence type="ECO:0000256" key="2">
    <source>
        <dbReference type="ARBA" id="ARBA00009726"/>
    </source>
</evidence>
<dbReference type="InterPro" id="IPR003593">
    <property type="entry name" value="AAA+_ATPase"/>
</dbReference>
<feature type="transmembrane region" description="Helical" evidence="17">
    <location>
        <begin position="979"/>
        <end position="1001"/>
    </location>
</feature>
<organism evidence="20 21">
    <name type="scientific">Eublepharis macularius</name>
    <name type="common">Leopard gecko</name>
    <name type="synonym">Cyrtodactylus macularius</name>
    <dbReference type="NCBI Taxonomy" id="481883"/>
    <lineage>
        <taxon>Eukaryota</taxon>
        <taxon>Metazoa</taxon>
        <taxon>Chordata</taxon>
        <taxon>Craniata</taxon>
        <taxon>Vertebrata</taxon>
        <taxon>Euteleostomi</taxon>
        <taxon>Lepidosauria</taxon>
        <taxon>Squamata</taxon>
        <taxon>Bifurcata</taxon>
        <taxon>Gekkota</taxon>
        <taxon>Eublepharidae</taxon>
        <taxon>Eublepharinae</taxon>
        <taxon>Eublepharis</taxon>
    </lineage>
</organism>
<dbReference type="InterPro" id="IPR003439">
    <property type="entry name" value="ABC_transporter-like_ATP-bd"/>
</dbReference>
<dbReference type="Pfam" id="PF00664">
    <property type="entry name" value="ABC_membrane"/>
    <property type="match status" value="2"/>
</dbReference>
<feature type="domain" description="ABC transporter" evidence="18">
    <location>
        <begin position="1310"/>
        <end position="1542"/>
    </location>
</feature>
<reference evidence="21" key="1">
    <citation type="submission" date="2025-08" db="UniProtKB">
        <authorList>
            <consortium name="RefSeq"/>
        </authorList>
    </citation>
    <scope>IDENTIFICATION</scope>
    <source>
        <tissue evidence="21">Blood</tissue>
    </source>
</reference>
<dbReference type="InterPro" id="IPR036640">
    <property type="entry name" value="ABC1_TM_sf"/>
</dbReference>
<evidence type="ECO:0000256" key="13">
    <source>
        <dbReference type="ARBA" id="ARBA00034018"/>
    </source>
</evidence>
<keyword evidence="20" id="KW-1185">Reference proteome</keyword>
<evidence type="ECO:0000256" key="1">
    <source>
        <dbReference type="ARBA" id="ARBA00004651"/>
    </source>
</evidence>
<keyword evidence="4" id="KW-1003">Cell membrane</keyword>
<dbReference type="KEGG" id="emc:129331991"/>
<comment type="catalytic activity">
    <reaction evidence="13">
        <text>ATP + H2O + xenobioticSide 1 = ADP + phosphate + xenobioticSide 2.</text>
        <dbReference type="EC" id="7.6.2.2"/>
    </reaction>
</comment>
<dbReference type="GeneID" id="129331991"/>
<dbReference type="Gene3D" id="3.40.50.300">
    <property type="entry name" value="P-loop containing nucleotide triphosphate hydrolases"/>
    <property type="match status" value="2"/>
</dbReference>
<evidence type="ECO:0000256" key="6">
    <source>
        <dbReference type="ARBA" id="ARBA00022737"/>
    </source>
</evidence>
<feature type="region of interest" description="Disordered" evidence="16">
    <location>
        <begin position="269"/>
        <end position="310"/>
    </location>
</feature>
<feature type="transmembrane region" description="Helical" evidence="17">
    <location>
        <begin position="1221"/>
        <end position="1239"/>
    </location>
</feature>
<dbReference type="GO" id="GO:0008559">
    <property type="term" value="F:ABC-type xenobiotic transporter activity"/>
    <property type="evidence" value="ECO:0007669"/>
    <property type="project" value="UniProtKB-EC"/>
</dbReference>
<evidence type="ECO:0000256" key="11">
    <source>
        <dbReference type="ARBA" id="ARBA00023055"/>
    </source>
</evidence>
<evidence type="ECO:0000256" key="10">
    <source>
        <dbReference type="ARBA" id="ARBA00022989"/>
    </source>
</evidence>
<feature type="transmembrane region" description="Helical" evidence="17">
    <location>
        <begin position="34"/>
        <end position="52"/>
    </location>
</feature>
<keyword evidence="10 17" id="KW-1133">Transmembrane helix</keyword>
<dbReference type="CDD" id="cd03244">
    <property type="entry name" value="ABCC_MRP_domain2"/>
    <property type="match status" value="1"/>
</dbReference>
<evidence type="ECO:0000256" key="15">
    <source>
        <dbReference type="ARBA" id="ARBA00047576"/>
    </source>
</evidence>
<dbReference type="PROSITE" id="PS00211">
    <property type="entry name" value="ABC_TRANSPORTER_1"/>
    <property type="match status" value="2"/>
</dbReference>
<feature type="domain" description="ABC transporter" evidence="18">
    <location>
        <begin position="648"/>
        <end position="872"/>
    </location>
</feature>
<gene>
    <name evidence="21" type="primary">ABCC2</name>
</gene>
<keyword evidence="11" id="KW-0445">Lipid transport</keyword>
<evidence type="ECO:0000256" key="16">
    <source>
        <dbReference type="SAM" id="MobiDB-lite"/>
    </source>
</evidence>
<evidence type="ECO:0000259" key="19">
    <source>
        <dbReference type="PROSITE" id="PS50929"/>
    </source>
</evidence>
<evidence type="ECO:0000256" key="5">
    <source>
        <dbReference type="ARBA" id="ARBA00022692"/>
    </source>
</evidence>
<keyword evidence="3" id="KW-0813">Transport</keyword>